<organism evidence="2 3">
    <name type="scientific">Trichinella spiralis</name>
    <name type="common">Trichina worm</name>
    <dbReference type="NCBI Taxonomy" id="6334"/>
    <lineage>
        <taxon>Eukaryota</taxon>
        <taxon>Metazoa</taxon>
        <taxon>Ecdysozoa</taxon>
        <taxon>Nematoda</taxon>
        <taxon>Enoplea</taxon>
        <taxon>Dorylaimia</taxon>
        <taxon>Trichinellida</taxon>
        <taxon>Trichinellidae</taxon>
        <taxon>Trichinella</taxon>
    </lineage>
</organism>
<evidence type="ECO:0000313" key="2">
    <source>
        <dbReference type="EMBL" id="KRY42027.1"/>
    </source>
</evidence>
<sequence length="88" mass="9953">MTNEMTISDRLLKNFTYVAIVHVIRTGENCQANTIVQHISVVNSNRNNFMVRDLHHISPCSIFLSMVIHILVHSLHIAVSLNAARCDL</sequence>
<keyword evidence="1" id="KW-1133">Transmembrane helix</keyword>
<gene>
    <name evidence="2" type="ORF">T01_1864</name>
</gene>
<protein>
    <submittedName>
        <fullName evidence="2">Uncharacterized protein</fullName>
    </submittedName>
</protein>
<comment type="caution">
    <text evidence="2">The sequence shown here is derived from an EMBL/GenBank/DDBJ whole genome shotgun (WGS) entry which is preliminary data.</text>
</comment>
<proteinExistence type="predicted"/>
<name>A0A0V1BY76_TRISP</name>
<dbReference type="InParanoid" id="A0A0V1BY76"/>
<dbReference type="EMBL" id="JYDH01000005">
    <property type="protein sequence ID" value="KRY42027.1"/>
    <property type="molecule type" value="Genomic_DNA"/>
</dbReference>
<evidence type="ECO:0000313" key="3">
    <source>
        <dbReference type="Proteomes" id="UP000054776"/>
    </source>
</evidence>
<keyword evidence="3" id="KW-1185">Reference proteome</keyword>
<dbReference type="AlphaFoldDB" id="A0A0V1BY76"/>
<keyword evidence="1" id="KW-0812">Transmembrane</keyword>
<evidence type="ECO:0000256" key="1">
    <source>
        <dbReference type="SAM" id="Phobius"/>
    </source>
</evidence>
<dbReference type="Proteomes" id="UP000054776">
    <property type="component" value="Unassembled WGS sequence"/>
</dbReference>
<accession>A0A0V1BY76</accession>
<reference evidence="2 3" key="1">
    <citation type="submission" date="2015-01" db="EMBL/GenBank/DDBJ databases">
        <title>Evolution of Trichinella species and genotypes.</title>
        <authorList>
            <person name="Korhonen P.K."/>
            <person name="Edoardo P."/>
            <person name="Giuseppe L.R."/>
            <person name="Gasser R.B."/>
        </authorList>
    </citation>
    <scope>NUCLEOTIDE SEQUENCE [LARGE SCALE GENOMIC DNA]</scope>
    <source>
        <strain evidence="2">ISS3</strain>
    </source>
</reference>
<feature type="transmembrane region" description="Helical" evidence="1">
    <location>
        <begin position="62"/>
        <end position="84"/>
    </location>
</feature>
<keyword evidence="1" id="KW-0472">Membrane</keyword>